<comment type="caution">
    <text evidence="3">The sequence shown here is derived from an EMBL/GenBank/DDBJ whole genome shotgun (WGS) entry which is preliminary data.</text>
</comment>
<reference evidence="4" key="1">
    <citation type="journal article" date="2024" name="IScience">
        <title>Strigolactones Initiate the Formation of Haustorium-like Structures in Castilleja.</title>
        <authorList>
            <person name="Buerger M."/>
            <person name="Peterson D."/>
            <person name="Chory J."/>
        </authorList>
    </citation>
    <scope>NUCLEOTIDE SEQUENCE [LARGE SCALE GENOMIC DNA]</scope>
</reference>
<feature type="compositionally biased region" description="Basic and acidic residues" evidence="1">
    <location>
        <begin position="410"/>
        <end position="421"/>
    </location>
</feature>
<feature type="compositionally biased region" description="Basic residues" evidence="1">
    <location>
        <begin position="383"/>
        <end position="393"/>
    </location>
</feature>
<feature type="compositionally biased region" description="Pro residues" evidence="1">
    <location>
        <begin position="435"/>
        <end position="445"/>
    </location>
</feature>
<feature type="domain" description="DCD" evidence="2">
    <location>
        <begin position="251"/>
        <end position="378"/>
    </location>
</feature>
<keyword evidence="4" id="KW-1185">Reference proteome</keyword>
<sequence length="654" mass="75148">MMVTTGGETEGAEYTLLEASPAVNAYKPNEDGESEYIIPVEEAENDGYEEVPDIVECSKVTNIDNGGDNLLVTEMNNDNKAEREPNTYEDDEIDGHHVITWANVEDDEENNADEDEISEDDDGYEVSAKEASEEEEDDDDEDEDNGEKATEASKGNETEAKANEDGTEAKAKEDGTEAKAKEDVTEAKSKEDGTEAKRHDGDKVEAGFENGKTPNKRIRKKKGPVDGSKKLESGHKPESSVVKKGKKKNKVESMGMIFMCSSKTKDDCFQYRVLGLPESKKDMVGKIYGGMRLFLYDLDLKLMYGIYKAAGPGGYNIEPKAFKSQFPSQVRFTVLDDCLPLPEEKFKKVIKENYFTKTKFDCKLKSEQVKKLCKLFVESSKRNPSKKSRRTRKPEKPQPVRQEISKKRRVVDGRHQESRYRERPRKLPRHEPLTAPLPLPAPLPSTAPLYAYERPSDRRDHQYNPYTVRRDPSPVTRRELYTVRRDPSPVTRRDLYRDGHDSYPERDYPSYRGGRDSYVERRDPYRDGQDTYPRRNDPYVDGRVSYLERRDPYVDGRGLYLDRRDPYSEPYDVGSYRRDPLLDQRDAYREDGGGREGVLERGYVRVLDFDTRYRSEIGSRDSYVLNQGRPLYGDRIYPEEYPSRGAGLAREYRL</sequence>
<dbReference type="Pfam" id="PF10539">
    <property type="entry name" value="Dev_Cell_Death"/>
    <property type="match status" value="1"/>
</dbReference>
<feature type="compositionally biased region" description="Basic and acidic residues" evidence="1">
    <location>
        <begin position="223"/>
        <end position="238"/>
    </location>
</feature>
<dbReference type="SMART" id="SM00767">
    <property type="entry name" value="DCD"/>
    <property type="match status" value="1"/>
</dbReference>
<feature type="region of interest" description="Disordered" evidence="1">
    <location>
        <begin position="380"/>
        <end position="539"/>
    </location>
</feature>
<name>A0ABD3C7W4_9LAMI</name>
<feature type="compositionally biased region" description="Basic and acidic residues" evidence="1">
    <location>
        <begin position="77"/>
        <end position="86"/>
    </location>
</feature>
<dbReference type="PANTHER" id="PTHR46444">
    <property type="entry name" value="DCD (DEVELOPMENT AND CELL DEATH) DOMAIN PROTEIN-RELATED"/>
    <property type="match status" value="1"/>
</dbReference>
<feature type="compositionally biased region" description="Acidic residues" evidence="1">
    <location>
        <begin position="132"/>
        <end position="145"/>
    </location>
</feature>
<gene>
    <name evidence="3" type="ORF">CASFOL_030397</name>
</gene>
<protein>
    <recommendedName>
        <fullName evidence="2">DCD domain-containing protein</fullName>
    </recommendedName>
</protein>
<dbReference type="InterPro" id="IPR013989">
    <property type="entry name" value="Dev_and_cell_death_domain"/>
</dbReference>
<feature type="compositionally biased region" description="Basic and acidic residues" evidence="1">
    <location>
        <begin position="454"/>
        <end position="539"/>
    </location>
</feature>
<evidence type="ECO:0000259" key="2">
    <source>
        <dbReference type="PROSITE" id="PS51222"/>
    </source>
</evidence>
<feature type="compositionally biased region" description="Basic and acidic residues" evidence="1">
    <location>
        <begin position="146"/>
        <end position="206"/>
    </location>
</feature>
<proteinExistence type="predicted"/>
<evidence type="ECO:0000313" key="3">
    <source>
        <dbReference type="EMBL" id="KAL3625868.1"/>
    </source>
</evidence>
<evidence type="ECO:0000256" key="1">
    <source>
        <dbReference type="SAM" id="MobiDB-lite"/>
    </source>
</evidence>
<organism evidence="3 4">
    <name type="scientific">Castilleja foliolosa</name>
    <dbReference type="NCBI Taxonomy" id="1961234"/>
    <lineage>
        <taxon>Eukaryota</taxon>
        <taxon>Viridiplantae</taxon>
        <taxon>Streptophyta</taxon>
        <taxon>Embryophyta</taxon>
        <taxon>Tracheophyta</taxon>
        <taxon>Spermatophyta</taxon>
        <taxon>Magnoliopsida</taxon>
        <taxon>eudicotyledons</taxon>
        <taxon>Gunneridae</taxon>
        <taxon>Pentapetalae</taxon>
        <taxon>asterids</taxon>
        <taxon>lamiids</taxon>
        <taxon>Lamiales</taxon>
        <taxon>Orobanchaceae</taxon>
        <taxon>Pedicularideae</taxon>
        <taxon>Castillejinae</taxon>
        <taxon>Castilleja</taxon>
    </lineage>
</organism>
<evidence type="ECO:0000313" key="4">
    <source>
        <dbReference type="Proteomes" id="UP001632038"/>
    </source>
</evidence>
<feature type="region of interest" description="Disordered" evidence="1">
    <location>
        <begin position="75"/>
        <end position="246"/>
    </location>
</feature>
<dbReference type="PROSITE" id="PS51222">
    <property type="entry name" value="DCD"/>
    <property type="match status" value="1"/>
</dbReference>
<dbReference type="AlphaFoldDB" id="A0ABD3C7W4"/>
<accession>A0ABD3C7W4</accession>
<dbReference type="EMBL" id="JAVIJP010000048">
    <property type="protein sequence ID" value="KAL3625868.1"/>
    <property type="molecule type" value="Genomic_DNA"/>
</dbReference>
<dbReference type="PANTHER" id="PTHR46444:SF11">
    <property type="entry name" value="DCD DOMAIN-CONTAINING PROTEIN"/>
    <property type="match status" value="1"/>
</dbReference>
<feature type="compositionally biased region" description="Acidic residues" evidence="1">
    <location>
        <begin position="104"/>
        <end position="124"/>
    </location>
</feature>
<dbReference type="Proteomes" id="UP001632038">
    <property type="component" value="Unassembled WGS sequence"/>
</dbReference>